<feature type="compositionally biased region" description="Low complexity" evidence="6">
    <location>
        <begin position="403"/>
        <end position="421"/>
    </location>
</feature>
<keyword evidence="3" id="KW-0547">Nucleotide-binding</keyword>
<dbReference type="PANTHER" id="PTHR48016">
    <property type="entry name" value="MAP KINASE KINASE KINASE SSK2-RELATED-RELATED"/>
    <property type="match status" value="1"/>
</dbReference>
<keyword evidence="5" id="KW-0067">ATP-binding</keyword>
<dbReference type="STRING" id="33097.A0A150G9M4"/>
<dbReference type="PROSITE" id="PS50011">
    <property type="entry name" value="PROTEIN_KINASE_DOM"/>
    <property type="match status" value="1"/>
</dbReference>
<name>A0A150G9M4_GONPE</name>
<evidence type="ECO:0000256" key="6">
    <source>
        <dbReference type="SAM" id="MobiDB-lite"/>
    </source>
</evidence>
<accession>A0A150G9M4</accession>
<keyword evidence="4" id="KW-0418">Kinase</keyword>
<organism evidence="8 9">
    <name type="scientific">Gonium pectorale</name>
    <name type="common">Green alga</name>
    <dbReference type="NCBI Taxonomy" id="33097"/>
    <lineage>
        <taxon>Eukaryota</taxon>
        <taxon>Viridiplantae</taxon>
        <taxon>Chlorophyta</taxon>
        <taxon>core chlorophytes</taxon>
        <taxon>Chlorophyceae</taxon>
        <taxon>CS clade</taxon>
        <taxon>Chlamydomonadales</taxon>
        <taxon>Volvocaceae</taxon>
        <taxon>Gonium</taxon>
    </lineage>
</organism>
<feature type="compositionally biased region" description="Acidic residues" evidence="6">
    <location>
        <begin position="434"/>
        <end position="450"/>
    </location>
</feature>
<evidence type="ECO:0000259" key="7">
    <source>
        <dbReference type="PROSITE" id="PS50011"/>
    </source>
</evidence>
<keyword evidence="9" id="KW-1185">Reference proteome</keyword>
<protein>
    <recommendedName>
        <fullName evidence="7">Protein kinase domain-containing protein</fullName>
    </recommendedName>
</protein>
<comment type="similarity">
    <text evidence="1">Belongs to the protein kinase superfamily. STE Ser/Thr protein kinase family. MAP kinase kinase kinase subfamily.</text>
</comment>
<feature type="compositionally biased region" description="Low complexity" evidence="6">
    <location>
        <begin position="278"/>
        <end position="288"/>
    </location>
</feature>
<evidence type="ECO:0000256" key="1">
    <source>
        <dbReference type="ARBA" id="ARBA00006529"/>
    </source>
</evidence>
<feature type="domain" description="Protein kinase" evidence="7">
    <location>
        <begin position="1"/>
        <end position="232"/>
    </location>
</feature>
<dbReference type="GO" id="GO:0005524">
    <property type="term" value="F:ATP binding"/>
    <property type="evidence" value="ECO:0007669"/>
    <property type="project" value="UniProtKB-KW"/>
</dbReference>
<dbReference type="Proteomes" id="UP000075714">
    <property type="component" value="Unassembled WGS sequence"/>
</dbReference>
<feature type="region of interest" description="Disordered" evidence="6">
    <location>
        <begin position="397"/>
        <end position="497"/>
    </location>
</feature>
<evidence type="ECO:0000313" key="8">
    <source>
        <dbReference type="EMBL" id="KXZ46050.1"/>
    </source>
</evidence>
<evidence type="ECO:0000313" key="9">
    <source>
        <dbReference type="Proteomes" id="UP000075714"/>
    </source>
</evidence>
<dbReference type="Pfam" id="PF00069">
    <property type="entry name" value="Pkinase"/>
    <property type="match status" value="1"/>
</dbReference>
<feature type="compositionally biased region" description="Low complexity" evidence="6">
    <location>
        <begin position="302"/>
        <end position="325"/>
    </location>
</feature>
<proteinExistence type="inferred from homology"/>
<feature type="compositionally biased region" description="Polar residues" evidence="6">
    <location>
        <begin position="609"/>
        <end position="623"/>
    </location>
</feature>
<dbReference type="InterPro" id="IPR050538">
    <property type="entry name" value="MAP_kinase_kinase_kinase"/>
</dbReference>
<feature type="region of interest" description="Disordered" evidence="6">
    <location>
        <begin position="255"/>
        <end position="325"/>
    </location>
</feature>
<dbReference type="GO" id="GO:0005737">
    <property type="term" value="C:cytoplasm"/>
    <property type="evidence" value="ECO:0007669"/>
    <property type="project" value="TreeGrafter"/>
</dbReference>
<evidence type="ECO:0000256" key="4">
    <source>
        <dbReference type="ARBA" id="ARBA00022777"/>
    </source>
</evidence>
<dbReference type="PANTHER" id="PTHR48016:SF56">
    <property type="entry name" value="MAPKK KINASE"/>
    <property type="match status" value="1"/>
</dbReference>
<sequence length="700" mass="70448">MGLVHATGQEIAVKQLRLTADPSRAERVRELERMLMELSRLQHDNLVRLLSAERTAEHLNILLEYISGGSLAGKLAQFGPLREETIRLYAKQMLRGLQYLHGHGIAHRNIKASNVLVDTNGVLKLADFGISRQLEGLGLAAAAASQPVPAPEVVSRQEGNGCAADIWALALIVIEMVIGQPPQLPPDPTASAALQVLPPSLSGPARDFLAICLRPNPSDRPSAAKLQSHAWMRGVAVPRVGPSAAADDEAAASLAAAAAAQPEQPLSRPRAPAPPPAASAAFAAYARSPPSPIKESSMEGYSRATSRSSRRTTASASGDASGAAGFNREARRVAAPAAAVVEVPAGPSASGPSGAETAQPNVFDSLCFNPVEEPTWVPTPVPAQMVPDFLRQPAAVPARSRYNSSSASPGGNASPAPTAAGDADVDTGIHDADVDADVGDDVDPGLDAEAADGGPWGSSSDGASSEGGAGRDGSRPAEAAEGCSGSAHSRAPAPPAATQALAAAASCPAEVEAESLGSLGRRAGLLAPRCGAATVGAAATCGAAVGGAKGRRTGAGGVCVPSRPRLAGIFAMAYEDDDPLTRARALVATDASAASAAGPKAGAHGVCSSAGQQQQPATASNMPRATTARRALEEAGVLAGGTFDPALAKRWRAELAAEQRAAAERGAGAGAGAAASERRPVRASAFPAVAAVTSGAVAGQ</sequence>
<dbReference type="GO" id="GO:0004709">
    <property type="term" value="F:MAP kinase kinase kinase activity"/>
    <property type="evidence" value="ECO:0007669"/>
    <property type="project" value="TreeGrafter"/>
</dbReference>
<evidence type="ECO:0000256" key="5">
    <source>
        <dbReference type="ARBA" id="ARBA00022840"/>
    </source>
</evidence>
<dbReference type="SUPFAM" id="SSF56112">
    <property type="entry name" value="Protein kinase-like (PK-like)"/>
    <property type="match status" value="1"/>
</dbReference>
<dbReference type="OrthoDB" id="266718at2759"/>
<dbReference type="InterPro" id="IPR011009">
    <property type="entry name" value="Kinase-like_dom_sf"/>
</dbReference>
<feature type="compositionally biased region" description="Low complexity" evidence="6">
    <location>
        <begin position="255"/>
        <end position="270"/>
    </location>
</feature>
<dbReference type="InterPro" id="IPR000719">
    <property type="entry name" value="Prot_kinase_dom"/>
</dbReference>
<dbReference type="EMBL" id="LSYV01000048">
    <property type="protein sequence ID" value="KXZ46050.1"/>
    <property type="molecule type" value="Genomic_DNA"/>
</dbReference>
<feature type="region of interest" description="Disordered" evidence="6">
    <location>
        <begin position="602"/>
        <end position="625"/>
    </location>
</feature>
<comment type="caution">
    <text evidence="8">The sequence shown here is derived from an EMBL/GenBank/DDBJ whole genome shotgun (WGS) entry which is preliminary data.</text>
</comment>
<evidence type="ECO:0000256" key="2">
    <source>
        <dbReference type="ARBA" id="ARBA00022679"/>
    </source>
</evidence>
<dbReference type="AlphaFoldDB" id="A0A150G9M4"/>
<keyword evidence="2" id="KW-0808">Transferase</keyword>
<reference evidence="9" key="1">
    <citation type="journal article" date="2016" name="Nat. Commun.">
        <title>The Gonium pectorale genome demonstrates co-option of cell cycle regulation during the evolution of multicellularity.</title>
        <authorList>
            <person name="Hanschen E.R."/>
            <person name="Marriage T.N."/>
            <person name="Ferris P.J."/>
            <person name="Hamaji T."/>
            <person name="Toyoda A."/>
            <person name="Fujiyama A."/>
            <person name="Neme R."/>
            <person name="Noguchi H."/>
            <person name="Minakuchi Y."/>
            <person name="Suzuki M."/>
            <person name="Kawai-Toyooka H."/>
            <person name="Smith D.R."/>
            <person name="Sparks H."/>
            <person name="Anderson J."/>
            <person name="Bakaric R."/>
            <person name="Luria V."/>
            <person name="Karger A."/>
            <person name="Kirschner M.W."/>
            <person name="Durand P.M."/>
            <person name="Michod R.E."/>
            <person name="Nozaki H."/>
            <person name="Olson B.J."/>
        </authorList>
    </citation>
    <scope>NUCLEOTIDE SEQUENCE [LARGE SCALE GENOMIC DNA]</scope>
    <source>
        <strain evidence="9">NIES-2863</strain>
    </source>
</reference>
<feature type="compositionally biased region" description="Low complexity" evidence="6">
    <location>
        <begin position="451"/>
        <end position="464"/>
    </location>
</feature>
<evidence type="ECO:0000256" key="3">
    <source>
        <dbReference type="ARBA" id="ARBA00022741"/>
    </source>
</evidence>
<dbReference type="Gene3D" id="1.10.510.10">
    <property type="entry name" value="Transferase(Phosphotransferase) domain 1"/>
    <property type="match status" value="1"/>
</dbReference>
<gene>
    <name evidence="8" type="ORF">GPECTOR_47g325</name>
</gene>